<name>A0A218ZGE5_9HELO</name>
<proteinExistence type="predicted"/>
<gene>
    <name evidence="2" type="ORF">B2J93_4357</name>
</gene>
<keyword evidence="3" id="KW-1185">Reference proteome</keyword>
<protein>
    <submittedName>
        <fullName evidence="2">Uncharacterized protein</fullName>
    </submittedName>
</protein>
<dbReference type="AlphaFoldDB" id="A0A218ZGE5"/>
<comment type="caution">
    <text evidence="2">The sequence shown here is derived from an EMBL/GenBank/DDBJ whole genome shotgun (WGS) entry which is preliminary data.</text>
</comment>
<sequence>MSPAASEAPGRPPTAAPSTVSRVTAKAKEYTKFWAAHVKKGEVPWTQWYCCGLVNGKIAPSATSTLSPSPARAAMVNGDRNASTRITGYTRLARSAATGSATTA</sequence>
<dbReference type="OrthoDB" id="3595799at2759"/>
<evidence type="ECO:0000313" key="3">
    <source>
        <dbReference type="Proteomes" id="UP000242519"/>
    </source>
</evidence>
<organism evidence="2 3">
    <name type="scientific">Diplocarpon coronariae</name>
    <dbReference type="NCBI Taxonomy" id="2795749"/>
    <lineage>
        <taxon>Eukaryota</taxon>
        <taxon>Fungi</taxon>
        <taxon>Dikarya</taxon>
        <taxon>Ascomycota</taxon>
        <taxon>Pezizomycotina</taxon>
        <taxon>Leotiomycetes</taxon>
        <taxon>Helotiales</taxon>
        <taxon>Drepanopezizaceae</taxon>
        <taxon>Diplocarpon</taxon>
    </lineage>
</organism>
<dbReference type="Proteomes" id="UP000242519">
    <property type="component" value="Unassembled WGS sequence"/>
</dbReference>
<dbReference type="EMBL" id="MZNU01000052">
    <property type="protein sequence ID" value="OWP06236.1"/>
    <property type="molecule type" value="Genomic_DNA"/>
</dbReference>
<evidence type="ECO:0000313" key="2">
    <source>
        <dbReference type="EMBL" id="OWP06236.1"/>
    </source>
</evidence>
<feature type="region of interest" description="Disordered" evidence="1">
    <location>
        <begin position="1"/>
        <end position="22"/>
    </location>
</feature>
<evidence type="ECO:0000256" key="1">
    <source>
        <dbReference type="SAM" id="MobiDB-lite"/>
    </source>
</evidence>
<reference evidence="2 3" key="1">
    <citation type="submission" date="2017-04" db="EMBL/GenBank/DDBJ databases">
        <title>Draft genome sequence of Marssonina coronaria NL1: causal agent of apple blotch.</title>
        <authorList>
            <person name="Cheng Q."/>
        </authorList>
    </citation>
    <scope>NUCLEOTIDE SEQUENCE [LARGE SCALE GENOMIC DNA]</scope>
    <source>
        <strain evidence="2 3">NL1</strain>
    </source>
</reference>
<accession>A0A218ZGE5</accession>
<dbReference type="InParanoid" id="A0A218ZGE5"/>